<name>A0A8J8T382_HALGN</name>
<proteinExistence type="predicted"/>
<comment type="caution">
    <text evidence="1">The sequence shown here is derived from an EMBL/GenBank/DDBJ whole genome shotgun (WGS) entry which is preliminary data.</text>
</comment>
<sequence length="191" mass="22961">MGQVKRRRGRPAKIENYLEKLPEPKQTRAIFRKILTLLKQSKENSIKGRCQNKKIGERLFQEALAEKFGLDQEGLREFTQPYKLIKCHKKGETKPEFIHRECSLIWDVCYRFSTEAMNAFFTNNILQNIFEIAFVYLAASKHESRIYRDHNNKGKVLTPQQQKEYDDKEQRKYLNTLEELYQYYCWVIRQN</sequence>
<protein>
    <submittedName>
        <fullName evidence="1">Uncharacterized protein</fullName>
    </submittedName>
</protein>
<reference evidence="1" key="1">
    <citation type="submission" date="2019-06" db="EMBL/GenBank/DDBJ databases">
        <authorList>
            <person name="Zheng W."/>
        </authorList>
    </citation>
    <scope>NUCLEOTIDE SEQUENCE</scope>
    <source>
        <strain evidence="1">QDHG01</strain>
    </source>
</reference>
<evidence type="ECO:0000313" key="2">
    <source>
        <dbReference type="Proteomes" id="UP000785679"/>
    </source>
</evidence>
<keyword evidence="2" id="KW-1185">Reference proteome</keyword>
<organism evidence="1 2">
    <name type="scientific">Halteria grandinella</name>
    <dbReference type="NCBI Taxonomy" id="5974"/>
    <lineage>
        <taxon>Eukaryota</taxon>
        <taxon>Sar</taxon>
        <taxon>Alveolata</taxon>
        <taxon>Ciliophora</taxon>
        <taxon>Intramacronucleata</taxon>
        <taxon>Spirotrichea</taxon>
        <taxon>Stichotrichia</taxon>
        <taxon>Sporadotrichida</taxon>
        <taxon>Halteriidae</taxon>
        <taxon>Halteria</taxon>
    </lineage>
</organism>
<dbReference type="Proteomes" id="UP000785679">
    <property type="component" value="Unassembled WGS sequence"/>
</dbReference>
<dbReference type="EMBL" id="RRYP01007220">
    <property type="protein sequence ID" value="TNV80657.1"/>
    <property type="molecule type" value="Genomic_DNA"/>
</dbReference>
<dbReference type="AlphaFoldDB" id="A0A8J8T382"/>
<accession>A0A8J8T382</accession>
<evidence type="ECO:0000313" key="1">
    <source>
        <dbReference type="EMBL" id="TNV80657.1"/>
    </source>
</evidence>
<gene>
    <name evidence="1" type="ORF">FGO68_gene16849</name>
</gene>